<accession>A0A1L8CLY5</accession>
<protein>
    <submittedName>
        <fullName evidence="1">Prophage CP4-57 regulatory protein</fullName>
    </submittedName>
</protein>
<dbReference type="OrthoDB" id="5298532at2"/>
<dbReference type="EMBL" id="BDFD01000005">
    <property type="protein sequence ID" value="GAV19914.1"/>
    <property type="molecule type" value="Genomic_DNA"/>
</dbReference>
<dbReference type="RefSeq" id="WP_072659239.1">
    <property type="nucleotide sequence ID" value="NZ_BDFD01000005.1"/>
</dbReference>
<proteinExistence type="predicted"/>
<sequence>MENNKIEFVRTRDCCKRFGISSSTWWRLVKEGKAPPAIRMATRTTVWRSDFIDEMAQLILDGKDWSHRQPSEQAEV</sequence>
<comment type="caution">
    <text evidence="1">The sequence shown here is derived from an EMBL/GenBank/DDBJ whole genome shotgun (WGS) entry which is preliminary data.</text>
</comment>
<keyword evidence="2" id="KW-1185">Reference proteome</keyword>
<evidence type="ECO:0000313" key="2">
    <source>
        <dbReference type="Proteomes" id="UP000231632"/>
    </source>
</evidence>
<dbReference type="AlphaFoldDB" id="A0A1L8CLY5"/>
<gene>
    <name evidence="1" type="ORF">MMIC_P0873</name>
</gene>
<name>A0A1L8CLY5_9PROT</name>
<dbReference type="InterPro" id="IPR010260">
    <property type="entry name" value="AlpA"/>
</dbReference>
<evidence type="ECO:0000313" key="1">
    <source>
        <dbReference type="EMBL" id="GAV19914.1"/>
    </source>
</evidence>
<dbReference type="Proteomes" id="UP000231632">
    <property type="component" value="Unassembled WGS sequence"/>
</dbReference>
<dbReference type="Pfam" id="PF05930">
    <property type="entry name" value="Phage_AlpA"/>
    <property type="match status" value="1"/>
</dbReference>
<dbReference type="STRING" id="1921010.MMIC_P0873"/>
<reference evidence="1 2" key="1">
    <citation type="journal article" date="2017" name="Arch. Microbiol.">
        <title>Mariprofundus micogutta sp. nov., a novel iron-oxidizing zetaproteobacterium isolated from a deep-sea hydrothermal field at the Bayonnaise knoll of the Izu-Ogasawara arc, and a description of Mariprofundales ord. nov. and Zetaproteobacteria classis nov.</title>
        <authorList>
            <person name="Makita H."/>
            <person name="Tanaka E."/>
            <person name="Mitsunobu S."/>
            <person name="Miyazaki M."/>
            <person name="Nunoura T."/>
            <person name="Uematsu K."/>
            <person name="Takaki Y."/>
            <person name="Nishi S."/>
            <person name="Shimamura S."/>
            <person name="Takai K."/>
        </authorList>
    </citation>
    <scope>NUCLEOTIDE SEQUENCE [LARGE SCALE GENOMIC DNA]</scope>
    <source>
        <strain evidence="1 2">ET2</strain>
    </source>
</reference>
<organism evidence="1 2">
    <name type="scientific">Mariprofundus micogutta</name>
    <dbReference type="NCBI Taxonomy" id="1921010"/>
    <lineage>
        <taxon>Bacteria</taxon>
        <taxon>Pseudomonadati</taxon>
        <taxon>Pseudomonadota</taxon>
        <taxon>Candidatius Mariprofundia</taxon>
        <taxon>Mariprofundales</taxon>
        <taxon>Mariprofundaceae</taxon>
        <taxon>Mariprofundus</taxon>
    </lineage>
</organism>